<proteinExistence type="predicted"/>
<dbReference type="GeneID" id="20248698"/>
<dbReference type="EMBL" id="KB201362">
    <property type="protein sequence ID" value="ESO96993.1"/>
    <property type="molecule type" value="Genomic_DNA"/>
</dbReference>
<evidence type="ECO:0000313" key="2">
    <source>
        <dbReference type="Proteomes" id="UP000030746"/>
    </source>
</evidence>
<accession>V3ZZL6</accession>
<dbReference type="CTD" id="20248698"/>
<dbReference type="RefSeq" id="XP_009052477.1">
    <property type="nucleotide sequence ID" value="XM_009054229.1"/>
</dbReference>
<evidence type="ECO:0000313" key="1">
    <source>
        <dbReference type="EMBL" id="ESO96993.1"/>
    </source>
</evidence>
<dbReference type="HOGENOM" id="CLU_2006496_0_0_1"/>
<protein>
    <submittedName>
        <fullName evidence="1">Uncharacterized protein</fullName>
    </submittedName>
</protein>
<dbReference type="Proteomes" id="UP000030746">
    <property type="component" value="Unassembled WGS sequence"/>
</dbReference>
<reference evidence="1 2" key="1">
    <citation type="journal article" date="2013" name="Nature">
        <title>Insights into bilaterian evolution from three spiralian genomes.</title>
        <authorList>
            <person name="Simakov O."/>
            <person name="Marletaz F."/>
            <person name="Cho S.J."/>
            <person name="Edsinger-Gonzales E."/>
            <person name="Havlak P."/>
            <person name="Hellsten U."/>
            <person name="Kuo D.H."/>
            <person name="Larsson T."/>
            <person name="Lv J."/>
            <person name="Arendt D."/>
            <person name="Savage R."/>
            <person name="Osoegawa K."/>
            <person name="de Jong P."/>
            <person name="Grimwood J."/>
            <person name="Chapman J.A."/>
            <person name="Shapiro H."/>
            <person name="Aerts A."/>
            <person name="Otillar R.P."/>
            <person name="Terry A.Y."/>
            <person name="Boore J.L."/>
            <person name="Grigoriev I.V."/>
            <person name="Lindberg D.R."/>
            <person name="Seaver E.C."/>
            <person name="Weisblat D.A."/>
            <person name="Putnam N.H."/>
            <person name="Rokhsar D.S."/>
        </authorList>
    </citation>
    <scope>NUCLEOTIDE SEQUENCE [LARGE SCALE GENOMIC DNA]</scope>
</reference>
<dbReference type="AlphaFoldDB" id="V3ZZL6"/>
<dbReference type="KEGG" id="lgi:LOTGIDRAFT_231746"/>
<gene>
    <name evidence="1" type="ORF">LOTGIDRAFT_231746</name>
</gene>
<sequence length="131" mass="15024">MSRGKPPLRITCVSGCAIGCRFKNMLNFQCLVVLIAVFVTIHAYNEEVERRLDTSGPRPLSKGIHSFCQKYHPKRCNLCPYEMVNDIIQLCTLFYRGPKKSSGKREEGDEDIGERNLNELLNNLEEKINDF</sequence>
<organism evidence="1 2">
    <name type="scientific">Lottia gigantea</name>
    <name type="common">Giant owl limpet</name>
    <dbReference type="NCBI Taxonomy" id="225164"/>
    <lineage>
        <taxon>Eukaryota</taxon>
        <taxon>Metazoa</taxon>
        <taxon>Spiralia</taxon>
        <taxon>Lophotrochozoa</taxon>
        <taxon>Mollusca</taxon>
        <taxon>Gastropoda</taxon>
        <taxon>Patellogastropoda</taxon>
        <taxon>Lottioidea</taxon>
        <taxon>Lottiidae</taxon>
        <taxon>Lottia</taxon>
    </lineage>
</organism>
<keyword evidence="2" id="KW-1185">Reference proteome</keyword>
<name>V3ZZL6_LOTGI</name>